<dbReference type="EC" id="1.8.99.-" evidence="8"/>
<evidence type="ECO:0000256" key="6">
    <source>
        <dbReference type="ARBA" id="ARBA00023136"/>
    </source>
</evidence>
<comment type="subcellular location">
    <subcellularLocation>
        <location evidence="1">Cell membrane</location>
        <topology evidence="1">Multi-pass membrane protein</topology>
    </subcellularLocation>
</comment>
<organism evidence="8 9">
    <name type="scientific">Edwardsiella tarda (strain FL6-60)</name>
    <dbReference type="NCBI Taxonomy" id="718251"/>
    <lineage>
        <taxon>Bacteria</taxon>
        <taxon>Pseudomonadati</taxon>
        <taxon>Pseudomonadota</taxon>
        <taxon>Gammaproteobacteria</taxon>
        <taxon>Enterobacterales</taxon>
        <taxon>Hafniaceae</taxon>
        <taxon>Edwardsiella</taxon>
    </lineage>
</organism>
<evidence type="ECO:0000256" key="2">
    <source>
        <dbReference type="ARBA" id="ARBA00008929"/>
    </source>
</evidence>
<name>A0A0H3DUI2_EDWTF</name>
<dbReference type="GO" id="GO:0005886">
    <property type="term" value="C:plasma membrane"/>
    <property type="evidence" value="ECO:0007669"/>
    <property type="project" value="UniProtKB-SubCell"/>
</dbReference>
<evidence type="ECO:0000313" key="9">
    <source>
        <dbReference type="Proteomes" id="UP000002230"/>
    </source>
</evidence>
<dbReference type="InterPro" id="IPR005614">
    <property type="entry name" value="NrfD-like"/>
</dbReference>
<protein>
    <submittedName>
        <fullName evidence="8">Tetrathionate reductase subunit C</fullName>
        <ecNumber evidence="8">1.8.99.-</ecNumber>
    </submittedName>
</protein>
<feature type="transmembrane region" description="Helical" evidence="7">
    <location>
        <begin position="90"/>
        <end position="113"/>
    </location>
</feature>
<dbReference type="Pfam" id="PF03916">
    <property type="entry name" value="NrfD"/>
    <property type="match status" value="1"/>
</dbReference>
<feature type="transmembrane region" description="Helical" evidence="7">
    <location>
        <begin position="277"/>
        <end position="297"/>
    </location>
</feature>
<dbReference type="EMBL" id="CP002154">
    <property type="protein sequence ID" value="ADM41599.1"/>
    <property type="molecule type" value="Genomic_DNA"/>
</dbReference>
<dbReference type="InterPro" id="IPR052049">
    <property type="entry name" value="Electron_transfer_protein"/>
</dbReference>
<dbReference type="AlphaFoldDB" id="A0A0H3DUI2"/>
<accession>A0A0H3DUI2</accession>
<evidence type="ECO:0000256" key="4">
    <source>
        <dbReference type="ARBA" id="ARBA00022692"/>
    </source>
</evidence>
<reference evidence="8 9" key="2">
    <citation type="journal article" date="2011" name="BMC Immunol.">
        <title>Comparison of static immersion and intravenous injection systems for exposure of zebrafish embryos to the natural pathogen Edwardsiella tarda.</title>
        <authorList>
            <person name="van Soest J.J."/>
            <person name="Stockhammer O.W."/>
            <person name="Ordas A."/>
            <person name="Bloemberg G.V."/>
            <person name="Spaink H.P."/>
            <person name="Meijer A.H."/>
        </authorList>
    </citation>
    <scope>NUCLEOTIDE SEQUENCE [LARGE SCALE GENOMIC DNA]</scope>
    <source>
        <strain evidence="8 9">FL6-60</strain>
    </source>
</reference>
<dbReference type="Gene3D" id="1.20.1630.10">
    <property type="entry name" value="Formate dehydrogenase/DMSO reductase domain"/>
    <property type="match status" value="1"/>
</dbReference>
<keyword evidence="4 7" id="KW-0812">Transmembrane</keyword>
<dbReference type="Proteomes" id="UP000002230">
    <property type="component" value="Chromosome"/>
</dbReference>
<gene>
    <name evidence="8" type="ordered locus">ETAF_1489</name>
</gene>
<feature type="transmembrane region" description="Helical" evidence="7">
    <location>
        <begin position="21"/>
        <end position="39"/>
    </location>
</feature>
<keyword evidence="8" id="KW-0560">Oxidoreductase</keyword>
<feature type="transmembrane region" description="Helical" evidence="7">
    <location>
        <begin position="182"/>
        <end position="203"/>
    </location>
</feature>
<keyword evidence="6 7" id="KW-0472">Membrane</keyword>
<keyword evidence="5 7" id="KW-1133">Transmembrane helix</keyword>
<evidence type="ECO:0000256" key="5">
    <source>
        <dbReference type="ARBA" id="ARBA00022989"/>
    </source>
</evidence>
<dbReference type="GO" id="GO:0016491">
    <property type="term" value="F:oxidoreductase activity"/>
    <property type="evidence" value="ECO:0007669"/>
    <property type="project" value="UniProtKB-KW"/>
</dbReference>
<evidence type="ECO:0000256" key="1">
    <source>
        <dbReference type="ARBA" id="ARBA00004651"/>
    </source>
</evidence>
<dbReference type="HOGENOM" id="CLU_061956_0_0_6"/>
<feature type="transmembrane region" description="Helical" evidence="7">
    <location>
        <begin position="51"/>
        <end position="70"/>
    </location>
</feature>
<evidence type="ECO:0000256" key="3">
    <source>
        <dbReference type="ARBA" id="ARBA00022475"/>
    </source>
</evidence>
<proteinExistence type="inferred from homology"/>
<keyword evidence="3" id="KW-1003">Cell membrane</keyword>
<evidence type="ECO:0000256" key="7">
    <source>
        <dbReference type="SAM" id="Phobius"/>
    </source>
</evidence>
<dbReference type="PANTHER" id="PTHR34856:SF2">
    <property type="entry name" value="PROTEIN NRFD"/>
    <property type="match status" value="1"/>
</dbReference>
<feature type="transmembrane region" description="Helical" evidence="7">
    <location>
        <begin position="251"/>
        <end position="270"/>
    </location>
</feature>
<feature type="transmembrane region" description="Helical" evidence="7">
    <location>
        <begin position="215"/>
        <end position="236"/>
    </location>
</feature>
<evidence type="ECO:0000313" key="8">
    <source>
        <dbReference type="EMBL" id="ADM41599.1"/>
    </source>
</evidence>
<feature type="transmembrane region" description="Helical" evidence="7">
    <location>
        <begin position="317"/>
        <end position="339"/>
    </location>
</feature>
<feature type="transmembrane region" description="Helical" evidence="7">
    <location>
        <begin position="142"/>
        <end position="162"/>
    </location>
</feature>
<sequence length="351" mass="38319">MISEILVAPQPVAWLPWAVQYFFYIGSAYGAALLLWLALRRRDSYSVTFIRAMALVLLISCVVGPLALTADLHQPGRAWHFFAYLTPGSWMSRGALLLPLFSLLGVVTGWLCLRPALQEAARTRWSPLLILLAAGRWSAAPALVRLCALLTLLSGASIALYTGSEVGIVAARPLWHQWVLPWLWLCSAPLASVGLWALVRGLLDQPVTATDRRLLRAVICSAALASLLLLACWLFWPTGRVGAEGLSFMRAQAWPAALLLLLTLAASRWLAQRRWPVALLAIGAAASLRWLTLIDVQRVPRYDAGIYPYTLAIGSEGWLGILAIAGLWVCLAAILTELIEARADAVEQQNG</sequence>
<keyword evidence="9" id="KW-1185">Reference proteome</keyword>
<dbReference type="KEGG" id="etd:ETAF_1489"/>
<reference evidence="9" key="1">
    <citation type="submission" date="2010-08" db="EMBL/GenBank/DDBJ databases">
        <title>Genome comparisons of Edwardsiella bacteria analysed using deep sequencing technology.</title>
        <authorList>
            <person name="van Soest J.J."/>
            <person name="Henkel C.V."/>
            <person name="Jansen H.J."/>
            <person name="van den Hondel C.A.M.J.J."/>
            <person name="Bloemberg G.V."/>
            <person name="Meijer A.H."/>
            <person name="Spaink H.P."/>
        </authorList>
    </citation>
    <scope>NUCLEOTIDE SEQUENCE [LARGE SCALE GENOMIC DNA]</scope>
    <source>
        <strain evidence="9">FL6-60</strain>
    </source>
</reference>
<comment type="similarity">
    <text evidence="2">Belongs to the NrfD family.</text>
</comment>
<dbReference type="PANTHER" id="PTHR34856">
    <property type="entry name" value="PROTEIN NRFD"/>
    <property type="match status" value="1"/>
</dbReference>
<dbReference type="PATRIC" id="fig|718251.5.peg.1541"/>